<evidence type="ECO:0000256" key="2">
    <source>
        <dbReference type="ARBA" id="ARBA00022617"/>
    </source>
</evidence>
<comment type="similarity">
    <text evidence="1 7">Belongs to the CcmH/CycL/Ccl2/NrfF family.</text>
</comment>
<evidence type="ECO:0000256" key="3">
    <source>
        <dbReference type="ARBA" id="ARBA00022723"/>
    </source>
</evidence>
<evidence type="ECO:0000256" key="1">
    <source>
        <dbReference type="ARBA" id="ARBA00010342"/>
    </source>
</evidence>
<dbReference type="GO" id="GO:0017004">
    <property type="term" value="P:cytochrome complex assembly"/>
    <property type="evidence" value="ECO:0007669"/>
    <property type="project" value="UniProtKB-KW"/>
</dbReference>
<dbReference type="InterPro" id="IPR005616">
    <property type="entry name" value="CcmH/CycL/Ccl2/NrfF_N"/>
</dbReference>
<dbReference type="CDD" id="cd16378">
    <property type="entry name" value="CcmH_N"/>
    <property type="match status" value="1"/>
</dbReference>
<gene>
    <name evidence="10" type="ORF">ODE01S_08740</name>
</gene>
<name>A0A511RIG8_9DEIN</name>
<feature type="domain" description="CcmH/CycL/Ccl2/NrfF N-terminal" evidence="9">
    <location>
        <begin position="27"/>
        <end position="144"/>
    </location>
</feature>
<keyword evidence="3 7" id="KW-0479">Metal-binding</keyword>
<dbReference type="Pfam" id="PF03918">
    <property type="entry name" value="CcmH"/>
    <property type="match status" value="1"/>
</dbReference>
<comment type="caution">
    <text evidence="10">The sequence shown here is derived from an EMBL/GenBank/DDBJ whole genome shotgun (WGS) entry which is preliminary data.</text>
</comment>
<evidence type="ECO:0000256" key="4">
    <source>
        <dbReference type="ARBA" id="ARBA00022729"/>
    </source>
</evidence>
<organism evidence="10 11">
    <name type="scientific">Oceanithermus desulfurans NBRC 100063</name>
    <dbReference type="NCBI Taxonomy" id="1227550"/>
    <lineage>
        <taxon>Bacteria</taxon>
        <taxon>Thermotogati</taxon>
        <taxon>Deinococcota</taxon>
        <taxon>Deinococci</taxon>
        <taxon>Thermales</taxon>
        <taxon>Thermaceae</taxon>
        <taxon>Oceanithermus</taxon>
    </lineage>
</organism>
<dbReference type="Gene3D" id="1.10.8.640">
    <property type="entry name" value="Cytochrome C biogenesis protein"/>
    <property type="match status" value="1"/>
</dbReference>
<keyword evidence="6 7" id="KW-0408">Iron</keyword>
<evidence type="ECO:0000313" key="10">
    <source>
        <dbReference type="EMBL" id="GEM89440.1"/>
    </source>
</evidence>
<dbReference type="RefSeq" id="WP_147146262.1">
    <property type="nucleotide sequence ID" value="NZ_BJXN01000005.1"/>
</dbReference>
<keyword evidence="4 7" id="KW-0732">Signal</keyword>
<proteinExistence type="inferred from homology"/>
<accession>A0A511RIG8</accession>
<feature type="compositionally biased region" description="Basic and acidic residues" evidence="8">
    <location>
        <begin position="138"/>
        <end position="156"/>
    </location>
</feature>
<dbReference type="InterPro" id="IPR051263">
    <property type="entry name" value="C-type_cytochrome_biogenesis"/>
</dbReference>
<evidence type="ECO:0000259" key="9">
    <source>
        <dbReference type="Pfam" id="PF03918"/>
    </source>
</evidence>
<dbReference type="PANTHER" id="PTHR47870:SF1">
    <property type="entry name" value="CYTOCHROME C-TYPE BIOGENESIS PROTEIN CCMH"/>
    <property type="match status" value="1"/>
</dbReference>
<dbReference type="AlphaFoldDB" id="A0A511RIG8"/>
<evidence type="ECO:0000256" key="5">
    <source>
        <dbReference type="ARBA" id="ARBA00022748"/>
    </source>
</evidence>
<dbReference type="GO" id="GO:0005886">
    <property type="term" value="C:plasma membrane"/>
    <property type="evidence" value="ECO:0007669"/>
    <property type="project" value="TreeGrafter"/>
</dbReference>
<evidence type="ECO:0000256" key="7">
    <source>
        <dbReference type="RuleBase" id="RU364112"/>
    </source>
</evidence>
<dbReference type="InterPro" id="IPR038297">
    <property type="entry name" value="CcmH/CycL/NrfF/Ccl2_sf"/>
</dbReference>
<protein>
    <recommendedName>
        <fullName evidence="7">Cytochrome c-type biogenesis protein</fullName>
    </recommendedName>
</protein>
<dbReference type="PANTHER" id="PTHR47870">
    <property type="entry name" value="CYTOCHROME C-TYPE BIOGENESIS PROTEIN CCMH"/>
    <property type="match status" value="1"/>
</dbReference>
<keyword evidence="2 7" id="KW-0349">Heme</keyword>
<feature type="region of interest" description="Disordered" evidence="8">
    <location>
        <begin position="134"/>
        <end position="156"/>
    </location>
</feature>
<evidence type="ECO:0000256" key="6">
    <source>
        <dbReference type="ARBA" id="ARBA00023004"/>
    </source>
</evidence>
<evidence type="ECO:0000256" key="8">
    <source>
        <dbReference type="SAM" id="MobiDB-lite"/>
    </source>
</evidence>
<keyword evidence="7" id="KW-0472">Membrane</keyword>
<dbReference type="OrthoDB" id="9804975at2"/>
<keyword evidence="5" id="KW-0201">Cytochrome c-type biogenesis</keyword>
<comment type="function">
    <text evidence="7">Possible subunit of a heme lyase.</text>
</comment>
<sequence>MRRWLWILVFALGLAGAQTVGNEPPPDLPPKVFEIAKKLRCPVCRGESAAESNAGVTEEMRRQIAEMLAEGKTEDEIIQYFVDRYTEWILYEPPKRGLGLVVWLAPVIGLGLFGFGLYSYLRATSRRAAELEGVSDEELARAEAELGRDDEGGPPS</sequence>
<feature type="signal peptide" evidence="7">
    <location>
        <begin position="1"/>
        <end position="22"/>
    </location>
</feature>
<dbReference type="GO" id="GO:0046872">
    <property type="term" value="F:metal ion binding"/>
    <property type="evidence" value="ECO:0007669"/>
    <property type="project" value="UniProtKB-KW"/>
</dbReference>
<keyword evidence="7" id="KW-1133">Transmembrane helix</keyword>
<feature type="chain" id="PRO_5022247925" description="Cytochrome c-type biogenesis protein" evidence="7">
    <location>
        <begin position="23"/>
        <end position="156"/>
    </location>
</feature>
<feature type="transmembrane region" description="Helical" evidence="7">
    <location>
        <begin position="100"/>
        <end position="121"/>
    </location>
</feature>
<evidence type="ECO:0000313" key="11">
    <source>
        <dbReference type="Proteomes" id="UP000321827"/>
    </source>
</evidence>
<reference evidence="10 11" key="1">
    <citation type="submission" date="2019-07" db="EMBL/GenBank/DDBJ databases">
        <title>Whole genome shotgun sequence of Oceanithermus desulfurans NBRC 100063.</title>
        <authorList>
            <person name="Hosoyama A."/>
            <person name="Uohara A."/>
            <person name="Ohji S."/>
            <person name="Ichikawa N."/>
        </authorList>
    </citation>
    <scope>NUCLEOTIDE SEQUENCE [LARGE SCALE GENOMIC DNA]</scope>
    <source>
        <strain evidence="10 11">NBRC 100063</strain>
    </source>
</reference>
<dbReference type="Proteomes" id="UP000321827">
    <property type="component" value="Unassembled WGS sequence"/>
</dbReference>
<dbReference type="EMBL" id="BJXN01000005">
    <property type="protein sequence ID" value="GEM89440.1"/>
    <property type="molecule type" value="Genomic_DNA"/>
</dbReference>
<keyword evidence="7" id="KW-0812">Transmembrane</keyword>